<accession>A0AAW7ZDN0</accession>
<protein>
    <recommendedName>
        <fullName evidence="2 8">Site-specific DNA-methyltransferase (adenine-specific)</fullName>
        <ecNumber evidence="2 8">2.1.1.72</ecNumber>
    </recommendedName>
</protein>
<evidence type="ECO:0000256" key="3">
    <source>
        <dbReference type="ARBA" id="ARBA00022603"/>
    </source>
</evidence>
<dbReference type="InterPro" id="IPR002052">
    <property type="entry name" value="DNA_methylase_N6_adenine_CS"/>
</dbReference>
<comment type="catalytic activity">
    <reaction evidence="6 8">
        <text>a 2'-deoxyadenosine in DNA + S-adenosyl-L-methionine = an N(6)-methyl-2'-deoxyadenosine in DNA + S-adenosyl-L-homocysteine + H(+)</text>
        <dbReference type="Rhea" id="RHEA:15197"/>
        <dbReference type="Rhea" id="RHEA-COMP:12418"/>
        <dbReference type="Rhea" id="RHEA-COMP:12419"/>
        <dbReference type="ChEBI" id="CHEBI:15378"/>
        <dbReference type="ChEBI" id="CHEBI:57856"/>
        <dbReference type="ChEBI" id="CHEBI:59789"/>
        <dbReference type="ChEBI" id="CHEBI:90615"/>
        <dbReference type="ChEBI" id="CHEBI:90616"/>
        <dbReference type="EC" id="2.1.1.72"/>
    </reaction>
</comment>
<evidence type="ECO:0000256" key="5">
    <source>
        <dbReference type="ARBA" id="ARBA00022691"/>
    </source>
</evidence>
<dbReference type="Gene3D" id="1.10.1020.10">
    <property type="entry name" value="Adenine-specific Methyltransferase, Domain 2"/>
    <property type="match status" value="1"/>
</dbReference>
<comment type="caution">
    <text evidence="9">The sequence shown here is derived from an EMBL/GenBank/DDBJ whole genome shotgun (WGS) entry which is preliminary data.</text>
</comment>
<proteinExistence type="inferred from homology"/>
<organism evidence="9 10">
    <name type="scientific">Desulforamulus aquiferis</name>
    <dbReference type="NCBI Taxonomy" id="1397668"/>
    <lineage>
        <taxon>Bacteria</taxon>
        <taxon>Bacillati</taxon>
        <taxon>Bacillota</taxon>
        <taxon>Clostridia</taxon>
        <taxon>Eubacteriales</taxon>
        <taxon>Peptococcaceae</taxon>
        <taxon>Desulforamulus</taxon>
    </lineage>
</organism>
<dbReference type="PANTHER" id="PTHR30481:SF3">
    <property type="entry name" value="DNA ADENINE METHYLASE"/>
    <property type="match status" value="1"/>
</dbReference>
<evidence type="ECO:0000256" key="8">
    <source>
        <dbReference type="RuleBase" id="RU361257"/>
    </source>
</evidence>
<dbReference type="PIRSF" id="PIRSF000398">
    <property type="entry name" value="M_m6A_EcoRV"/>
    <property type="match status" value="1"/>
</dbReference>
<reference evidence="9" key="1">
    <citation type="journal article" date="2023" name="J. Hazard. Mater.">
        <title>Anaerobic biodegradation of pyrene and benzo[a]pyrene by a new sulfate-reducing Desulforamulus aquiferis strain DSA.</title>
        <authorList>
            <person name="Zhang Z."/>
            <person name="Sun J."/>
            <person name="Gong X."/>
            <person name="Wang C."/>
            <person name="Wang H."/>
        </authorList>
    </citation>
    <scope>NUCLEOTIDE SEQUENCE</scope>
    <source>
        <strain evidence="9">DSA</strain>
    </source>
</reference>
<feature type="binding site" evidence="7">
    <location>
        <position position="189"/>
    </location>
    <ligand>
        <name>S-adenosyl-L-methionine</name>
        <dbReference type="ChEBI" id="CHEBI:59789"/>
    </ligand>
</feature>
<dbReference type="GO" id="GO:1904047">
    <property type="term" value="F:S-adenosyl-L-methionine binding"/>
    <property type="evidence" value="ECO:0007669"/>
    <property type="project" value="TreeGrafter"/>
</dbReference>
<dbReference type="Gene3D" id="3.40.50.150">
    <property type="entry name" value="Vaccinia Virus protein VP39"/>
    <property type="match status" value="1"/>
</dbReference>
<dbReference type="EMBL" id="JARPTC010000012">
    <property type="protein sequence ID" value="MDO7787344.1"/>
    <property type="molecule type" value="Genomic_DNA"/>
</dbReference>
<dbReference type="PANTHER" id="PTHR30481">
    <property type="entry name" value="DNA ADENINE METHYLASE"/>
    <property type="match status" value="1"/>
</dbReference>
<evidence type="ECO:0000313" key="9">
    <source>
        <dbReference type="EMBL" id="MDO7787344.1"/>
    </source>
</evidence>
<comment type="similarity">
    <text evidence="1 8">Belongs to the N(4)/N(6)-methyltransferase family.</text>
</comment>
<dbReference type="GO" id="GO:0009307">
    <property type="term" value="P:DNA restriction-modification system"/>
    <property type="evidence" value="ECO:0007669"/>
    <property type="project" value="InterPro"/>
</dbReference>
<evidence type="ECO:0000313" key="10">
    <source>
        <dbReference type="Proteomes" id="UP001172911"/>
    </source>
</evidence>
<feature type="binding site" evidence="7">
    <location>
        <position position="17"/>
    </location>
    <ligand>
        <name>S-adenosyl-L-methionine</name>
        <dbReference type="ChEBI" id="CHEBI:59789"/>
    </ligand>
</feature>
<dbReference type="GO" id="GO:0006298">
    <property type="term" value="P:mismatch repair"/>
    <property type="evidence" value="ECO:0007669"/>
    <property type="project" value="TreeGrafter"/>
</dbReference>
<gene>
    <name evidence="9" type="ORF">P6N53_08950</name>
</gene>
<feature type="binding site" evidence="7">
    <location>
        <position position="13"/>
    </location>
    <ligand>
        <name>S-adenosyl-L-methionine</name>
        <dbReference type="ChEBI" id="CHEBI:59789"/>
    </ligand>
</feature>
<dbReference type="RefSeq" id="WP_304542487.1">
    <property type="nucleotide sequence ID" value="NZ_JARPTC010000012.1"/>
</dbReference>
<keyword evidence="3 8" id="KW-0489">Methyltransferase</keyword>
<sequence length="278" mass="32354">MKKNKLVSPILKWAGGKRQLIEEIKKYVPDKFTTYYEPFIGGAAVLFHIQPHKAVINDINSELMNVYQVIKYDVESLIKDLAKHKNQPEYFYQIRELDRDKEKYSRLTQVEKASRIIYLNKTCYNGLFRVNRAGEFNAPFGKYRNPNIVNEITLRAVNNYFNKAKITFLNGDFEDVVKGIRKGSFVYFDPPYDPVSSSANFTGYDKGGFNRAEQERLKKLCDTLNNKGVKFLLSNSATDFIKHLYRDYRVEIIQAKRAINSKGELRGEVDEVLVRNFE</sequence>
<reference evidence="9" key="2">
    <citation type="submission" date="2023-03" db="EMBL/GenBank/DDBJ databases">
        <authorList>
            <person name="Zhang Z."/>
        </authorList>
    </citation>
    <scope>NUCLEOTIDE SEQUENCE</scope>
    <source>
        <strain evidence="9">DSA</strain>
    </source>
</reference>
<dbReference type="EC" id="2.1.1.72" evidence="2 8"/>
<dbReference type="InterPro" id="IPR012327">
    <property type="entry name" value="MeTrfase_D12"/>
</dbReference>
<dbReference type="GO" id="GO:0032259">
    <property type="term" value="P:methylation"/>
    <property type="evidence" value="ECO:0007669"/>
    <property type="project" value="UniProtKB-KW"/>
</dbReference>
<evidence type="ECO:0000256" key="4">
    <source>
        <dbReference type="ARBA" id="ARBA00022679"/>
    </source>
</evidence>
<name>A0AAW7ZDN0_9FIRM</name>
<feature type="binding site" evidence="7">
    <location>
        <position position="58"/>
    </location>
    <ligand>
        <name>S-adenosyl-L-methionine</name>
        <dbReference type="ChEBI" id="CHEBI:59789"/>
    </ligand>
</feature>
<dbReference type="PRINTS" id="PR00505">
    <property type="entry name" value="D12N6MTFRASE"/>
</dbReference>
<dbReference type="GO" id="GO:0043565">
    <property type="term" value="F:sequence-specific DNA binding"/>
    <property type="evidence" value="ECO:0007669"/>
    <property type="project" value="TreeGrafter"/>
</dbReference>
<dbReference type="AlphaFoldDB" id="A0AAW7ZDN0"/>
<dbReference type="NCBIfam" id="TIGR00571">
    <property type="entry name" value="dam"/>
    <property type="match status" value="1"/>
</dbReference>
<dbReference type="Pfam" id="PF02086">
    <property type="entry name" value="MethyltransfD12"/>
    <property type="match status" value="1"/>
</dbReference>
<keyword evidence="10" id="KW-1185">Reference proteome</keyword>
<keyword evidence="4 8" id="KW-0808">Transferase</keyword>
<evidence type="ECO:0000256" key="6">
    <source>
        <dbReference type="ARBA" id="ARBA00047942"/>
    </source>
</evidence>
<dbReference type="InterPro" id="IPR023095">
    <property type="entry name" value="Ade_MeTrfase_dom_2"/>
</dbReference>
<evidence type="ECO:0000256" key="1">
    <source>
        <dbReference type="ARBA" id="ARBA00006594"/>
    </source>
</evidence>
<dbReference type="Proteomes" id="UP001172911">
    <property type="component" value="Unassembled WGS sequence"/>
</dbReference>
<dbReference type="GO" id="GO:0009007">
    <property type="term" value="F:site-specific DNA-methyltransferase (adenine-specific) activity"/>
    <property type="evidence" value="ECO:0007669"/>
    <property type="project" value="UniProtKB-UniRule"/>
</dbReference>
<evidence type="ECO:0000256" key="7">
    <source>
        <dbReference type="PIRSR" id="PIRSR000398-1"/>
    </source>
</evidence>
<dbReference type="PROSITE" id="PS00092">
    <property type="entry name" value="N6_MTASE"/>
    <property type="match status" value="1"/>
</dbReference>
<dbReference type="InterPro" id="IPR012263">
    <property type="entry name" value="M_m6A_EcoRV"/>
</dbReference>
<keyword evidence="5 8" id="KW-0949">S-adenosyl-L-methionine</keyword>
<dbReference type="InterPro" id="IPR029063">
    <property type="entry name" value="SAM-dependent_MTases_sf"/>
</dbReference>
<dbReference type="SUPFAM" id="SSF53335">
    <property type="entry name" value="S-adenosyl-L-methionine-dependent methyltransferases"/>
    <property type="match status" value="1"/>
</dbReference>
<evidence type="ECO:0000256" key="2">
    <source>
        <dbReference type="ARBA" id="ARBA00011900"/>
    </source>
</evidence>